<sequence>MSSKGKLSSLSHFLTSNTLLVLSVGVSFQVTLPAPSTSGQLVSSPVATIHEEPNSTLPPYLRTQEAPYLGILHRYLSKIGAVCGDTHSVLVMAGHQSELTNTNPLPGAGGGNIPPITPNQLGTPKVRIWRMVTRPALHPMMRTLTMTVTK</sequence>
<gene>
    <name evidence="2" type="ORF">PIB30_071980</name>
</gene>
<keyword evidence="3" id="KW-1185">Reference proteome</keyword>
<protein>
    <submittedName>
        <fullName evidence="2">Uncharacterized protein</fullName>
    </submittedName>
</protein>
<feature type="signal peptide" evidence="1">
    <location>
        <begin position="1"/>
        <end position="33"/>
    </location>
</feature>
<organism evidence="2 3">
    <name type="scientific">Stylosanthes scabra</name>
    <dbReference type="NCBI Taxonomy" id="79078"/>
    <lineage>
        <taxon>Eukaryota</taxon>
        <taxon>Viridiplantae</taxon>
        <taxon>Streptophyta</taxon>
        <taxon>Embryophyta</taxon>
        <taxon>Tracheophyta</taxon>
        <taxon>Spermatophyta</taxon>
        <taxon>Magnoliopsida</taxon>
        <taxon>eudicotyledons</taxon>
        <taxon>Gunneridae</taxon>
        <taxon>Pentapetalae</taxon>
        <taxon>rosids</taxon>
        <taxon>fabids</taxon>
        <taxon>Fabales</taxon>
        <taxon>Fabaceae</taxon>
        <taxon>Papilionoideae</taxon>
        <taxon>50 kb inversion clade</taxon>
        <taxon>dalbergioids sensu lato</taxon>
        <taxon>Dalbergieae</taxon>
        <taxon>Pterocarpus clade</taxon>
        <taxon>Stylosanthes</taxon>
    </lineage>
</organism>
<dbReference type="EMBL" id="JASCZI010121671">
    <property type="protein sequence ID" value="MED6162596.1"/>
    <property type="molecule type" value="Genomic_DNA"/>
</dbReference>
<proteinExistence type="predicted"/>
<evidence type="ECO:0000256" key="1">
    <source>
        <dbReference type="SAM" id="SignalP"/>
    </source>
</evidence>
<feature type="chain" id="PRO_5045530214" evidence="1">
    <location>
        <begin position="34"/>
        <end position="150"/>
    </location>
</feature>
<evidence type="ECO:0000313" key="2">
    <source>
        <dbReference type="EMBL" id="MED6162596.1"/>
    </source>
</evidence>
<name>A0ABU6UR74_9FABA</name>
<reference evidence="2 3" key="1">
    <citation type="journal article" date="2023" name="Plants (Basel)">
        <title>Bridging the Gap: Combining Genomics and Transcriptomics Approaches to Understand Stylosanthes scabra, an Orphan Legume from the Brazilian Caatinga.</title>
        <authorList>
            <person name="Ferreira-Neto J.R.C."/>
            <person name="da Silva M.D."/>
            <person name="Binneck E."/>
            <person name="de Melo N.F."/>
            <person name="da Silva R.H."/>
            <person name="de Melo A.L.T.M."/>
            <person name="Pandolfi V."/>
            <person name="Bustamante F.O."/>
            <person name="Brasileiro-Vidal A.C."/>
            <person name="Benko-Iseppon A.M."/>
        </authorList>
    </citation>
    <scope>NUCLEOTIDE SEQUENCE [LARGE SCALE GENOMIC DNA]</scope>
    <source>
        <tissue evidence="2">Leaves</tissue>
    </source>
</reference>
<accession>A0ABU6UR74</accession>
<keyword evidence="1" id="KW-0732">Signal</keyword>
<dbReference type="Proteomes" id="UP001341840">
    <property type="component" value="Unassembled WGS sequence"/>
</dbReference>
<comment type="caution">
    <text evidence="2">The sequence shown here is derived from an EMBL/GenBank/DDBJ whole genome shotgun (WGS) entry which is preliminary data.</text>
</comment>
<evidence type="ECO:0000313" key="3">
    <source>
        <dbReference type="Proteomes" id="UP001341840"/>
    </source>
</evidence>